<dbReference type="EMBL" id="PYIX02000057">
    <property type="protein sequence ID" value="RFC81768.1"/>
    <property type="molecule type" value="Genomic_DNA"/>
</dbReference>
<name>A0A371YJV6_9GAMM</name>
<dbReference type="Proteomes" id="UP000240957">
    <property type="component" value="Unassembled WGS sequence"/>
</dbReference>
<dbReference type="OrthoDB" id="6712725at2"/>
<reference evidence="4" key="3">
    <citation type="journal article" date="2019" name="Int. J. Syst. Evol. Microbiol.">
        <title>The Global Catalogue of Microorganisms (GCM) 10K type strain sequencing project: providing services to taxonomists for standard genome sequencing and annotation.</title>
        <authorList>
            <consortium name="The Broad Institute Genomics Platform"/>
            <consortium name="The Broad Institute Genome Sequencing Center for Infectious Disease"/>
            <person name="Wu L."/>
            <person name="Ma J."/>
        </authorList>
    </citation>
    <scope>NUCLEOTIDE SEQUENCE [LARGE SCALE GENOMIC DNA]</scope>
    <source>
        <strain evidence="4">KCTC 62575</strain>
    </source>
</reference>
<proteinExistence type="predicted"/>
<evidence type="ECO:0000313" key="3">
    <source>
        <dbReference type="Proteomes" id="UP000240957"/>
    </source>
</evidence>
<evidence type="ECO:0000313" key="1">
    <source>
        <dbReference type="EMBL" id="MFC2996349.1"/>
    </source>
</evidence>
<evidence type="ECO:0000313" key="4">
    <source>
        <dbReference type="Proteomes" id="UP001595455"/>
    </source>
</evidence>
<reference evidence="1" key="4">
    <citation type="submission" date="2024-09" db="EMBL/GenBank/DDBJ databases">
        <authorList>
            <person name="Sun Q."/>
            <person name="Mori K."/>
        </authorList>
    </citation>
    <scope>NUCLEOTIDE SEQUENCE</scope>
    <source>
        <strain evidence="1">KCTC 62575</strain>
    </source>
</reference>
<reference evidence="1" key="1">
    <citation type="journal article" date="2014" name="Int. J. Syst. Evol. Microbiol.">
        <title>Complete genome of a new Firmicutes species belonging to the dominant human colonic microbiota ('Ruminococcus bicirculans') reveals two chromosomes and a selective capacity to utilize plant glucans.</title>
        <authorList>
            <consortium name="NISC Comparative Sequencing Program"/>
            <person name="Wegmann U."/>
            <person name="Louis P."/>
            <person name="Goesmann A."/>
            <person name="Henrissat B."/>
            <person name="Duncan S.H."/>
            <person name="Flint H.J."/>
        </authorList>
    </citation>
    <scope>NUCLEOTIDE SEQUENCE</scope>
    <source>
        <strain evidence="1">KCTC 62575</strain>
    </source>
</reference>
<protein>
    <submittedName>
        <fullName evidence="2">Uncharacterized protein</fullName>
    </submittedName>
</protein>
<dbReference type="RefSeq" id="WP_107009985.1">
    <property type="nucleotide sequence ID" value="NZ_JBHRSF010000064.1"/>
</dbReference>
<keyword evidence="4" id="KW-1185">Reference proteome</keyword>
<sequence length="81" mass="9374">MQSHSILTQEQDAASNAVLTPELIHPRYFLHKKSIPHAFRKNSAQIKVLPLQEKEIEFRKKWAQRQEVFIQHMPSTAVLGA</sequence>
<accession>A0A371YJV6</accession>
<organism evidence="2 3">
    <name type="scientific">Acinetobacter sichuanensis</name>
    <dbReference type="NCBI Taxonomy" id="2136183"/>
    <lineage>
        <taxon>Bacteria</taxon>
        <taxon>Pseudomonadati</taxon>
        <taxon>Pseudomonadota</taxon>
        <taxon>Gammaproteobacteria</taxon>
        <taxon>Moraxellales</taxon>
        <taxon>Moraxellaceae</taxon>
        <taxon>Acinetobacter</taxon>
    </lineage>
</organism>
<evidence type="ECO:0000313" key="2">
    <source>
        <dbReference type="EMBL" id="RFC81768.1"/>
    </source>
</evidence>
<reference evidence="2 3" key="2">
    <citation type="submission" date="2018-08" db="EMBL/GenBank/DDBJ databases">
        <title>The draft genome of Acinetobacter sichuanensis strain WCHAc060041.</title>
        <authorList>
            <person name="Qin J."/>
            <person name="Feng Y."/>
            <person name="Zong Z."/>
        </authorList>
    </citation>
    <scope>NUCLEOTIDE SEQUENCE [LARGE SCALE GENOMIC DNA]</scope>
    <source>
        <strain evidence="2 3">WCHAc060041</strain>
    </source>
</reference>
<dbReference type="AlphaFoldDB" id="A0A371YJV6"/>
<gene>
    <name evidence="1" type="ORF">ACFODO_13930</name>
    <name evidence="2" type="ORF">C9E89_020070</name>
</gene>
<dbReference type="EMBL" id="JBHRSF010000064">
    <property type="protein sequence ID" value="MFC2996349.1"/>
    <property type="molecule type" value="Genomic_DNA"/>
</dbReference>
<dbReference type="Proteomes" id="UP001595455">
    <property type="component" value="Unassembled WGS sequence"/>
</dbReference>
<comment type="caution">
    <text evidence="2">The sequence shown here is derived from an EMBL/GenBank/DDBJ whole genome shotgun (WGS) entry which is preliminary data.</text>
</comment>